<gene>
    <name evidence="1" type="ORF">DPEC_G00292860</name>
</gene>
<accession>A0ACC2FI13</accession>
<dbReference type="EMBL" id="CM055754">
    <property type="protein sequence ID" value="KAJ7991016.1"/>
    <property type="molecule type" value="Genomic_DNA"/>
</dbReference>
<protein>
    <submittedName>
        <fullName evidence="1">Uncharacterized protein</fullName>
    </submittedName>
</protein>
<name>A0ACC2FI13_DALPE</name>
<reference evidence="1" key="1">
    <citation type="submission" date="2021-05" db="EMBL/GenBank/DDBJ databases">
        <authorList>
            <person name="Pan Q."/>
            <person name="Jouanno E."/>
            <person name="Zahm M."/>
            <person name="Klopp C."/>
            <person name="Cabau C."/>
            <person name="Louis A."/>
            <person name="Berthelot C."/>
            <person name="Parey E."/>
            <person name="Roest Crollius H."/>
            <person name="Montfort J."/>
            <person name="Robinson-Rechavi M."/>
            <person name="Bouchez O."/>
            <person name="Lampietro C."/>
            <person name="Lopez Roques C."/>
            <person name="Donnadieu C."/>
            <person name="Postlethwait J."/>
            <person name="Bobe J."/>
            <person name="Dillon D."/>
            <person name="Chandos A."/>
            <person name="von Hippel F."/>
            <person name="Guiguen Y."/>
        </authorList>
    </citation>
    <scope>NUCLEOTIDE SEQUENCE</scope>
    <source>
        <strain evidence="1">YG-Jan2019</strain>
    </source>
</reference>
<dbReference type="Proteomes" id="UP001157502">
    <property type="component" value="Chromosome 27"/>
</dbReference>
<organism evidence="1 2">
    <name type="scientific">Dallia pectoralis</name>
    <name type="common">Alaska blackfish</name>
    <dbReference type="NCBI Taxonomy" id="75939"/>
    <lineage>
        <taxon>Eukaryota</taxon>
        <taxon>Metazoa</taxon>
        <taxon>Chordata</taxon>
        <taxon>Craniata</taxon>
        <taxon>Vertebrata</taxon>
        <taxon>Euteleostomi</taxon>
        <taxon>Actinopterygii</taxon>
        <taxon>Neopterygii</taxon>
        <taxon>Teleostei</taxon>
        <taxon>Protacanthopterygii</taxon>
        <taxon>Esociformes</taxon>
        <taxon>Umbridae</taxon>
        <taxon>Dallia</taxon>
    </lineage>
</organism>
<proteinExistence type="predicted"/>
<evidence type="ECO:0000313" key="2">
    <source>
        <dbReference type="Proteomes" id="UP001157502"/>
    </source>
</evidence>
<evidence type="ECO:0000313" key="1">
    <source>
        <dbReference type="EMBL" id="KAJ7991016.1"/>
    </source>
</evidence>
<comment type="caution">
    <text evidence="1">The sequence shown here is derived from an EMBL/GenBank/DDBJ whole genome shotgun (WGS) entry which is preliminary data.</text>
</comment>
<sequence>MACFVCFLVFLLYSAIGQCTTRNASTIDYTVDNFYEKMQSGKTCFIYFGNRVNPAISLFIEQLERSANALEDYGISVATVNCTIEHIAKYCTGEKLMRKAYLFRGGDILKSFDTDTVFDVNAIVSHVLFTLLYDEVRYVHTTEELLAVERTAKGKADIVLGHVQVLGLPEHRALMETAFVYGATYQFVLTTGGPVLKDMGVGDPWSLVAGLWFLHCKDVSQSQHSEPCPHTALRRPLTTLHIYTFLQLMEAPLVTDASVEPSEVKVVHSHLQVPLLFLFSQPNTVALDRVTAQTLAWRLRGEAGLVLVHRESPDVKTPVEYNAAYKLPGKASEVKYLTLNNLEEVVDLFRDEKVQKEEAQEEEDEEDEVSDYDNWATLDVLDDEVAESVYRDRGQTLNMDAVTELTSDMFHSAVAAGDHMVVLFYVKWDAVSMAFMQSYIEVSKSLEATEVSNVELAVVDCGEWTDVCSAQQIRSFPTVRLYSPQEPPQTYRGMMGTVSLTRFLMLSSMVSPVLLSSTDEVASFLDGDLSQHAAVNHASVLGLFSSTADPGVSALKEAARALRGMTTVGLFADRQAERWAVEYSVKLPAILVSRGRGGPTEAHALQPSTPEQLVNRIQRALLDSFPELTVENLPQYLELKKPLLLLFVGVDERGRKENEGALQEMKSILNSDQVVPYLLCWIHLGRTPAGKAVLETYLGSMPLLPALVLSQLSSGGEIFHYPAGSPVMGQSILKWLQKVEDGDQLPAGVIGKEKWEPVVPFFDFLAAMDQEVPGYAAQRSPKTKAKPNELDREEEAEKKNRRGIHGGGGERRVRAGSHKPQEATGTEPTGTEPTGTEPTGTEPTGTEPTGTEPTGTEPTGTEPTGTQPTRTQPTGTEPTRTEPSESYQHTEL</sequence>
<keyword evidence="2" id="KW-1185">Reference proteome</keyword>